<sequence length="82" mass="9424">MNCFCGAPMRETSEVYHAKWGEYQVKINGVKAYICDGCNKLVYDSEEVNLLLNLTVLLSGLSEDKRPQVIDFEKYKTSKRIE</sequence>
<evidence type="ECO:0008006" key="3">
    <source>
        <dbReference type="Google" id="ProtNLM"/>
    </source>
</evidence>
<organism evidence="1 2">
    <name type="scientific">Desulforamulus putei DSM 12395</name>
    <dbReference type="NCBI Taxonomy" id="1121429"/>
    <lineage>
        <taxon>Bacteria</taxon>
        <taxon>Bacillati</taxon>
        <taxon>Bacillota</taxon>
        <taxon>Clostridia</taxon>
        <taxon>Eubacteriales</taxon>
        <taxon>Peptococcaceae</taxon>
        <taxon>Desulforamulus</taxon>
    </lineage>
</organism>
<protein>
    <recommendedName>
        <fullName evidence="3">YgiT-type zinc finger domain-containing protein</fullName>
    </recommendedName>
</protein>
<dbReference type="STRING" id="1121429.SAMN02745133_00332"/>
<dbReference type="RefSeq" id="WP_073234666.1">
    <property type="nucleotide sequence ID" value="NZ_FQUY01000001.1"/>
</dbReference>
<gene>
    <name evidence="1" type="ORF">SAMN02745133_00332</name>
</gene>
<dbReference type="EMBL" id="FQUY01000001">
    <property type="protein sequence ID" value="SHE38771.1"/>
    <property type="molecule type" value="Genomic_DNA"/>
</dbReference>
<evidence type="ECO:0000313" key="2">
    <source>
        <dbReference type="Proteomes" id="UP000184148"/>
    </source>
</evidence>
<dbReference type="AlphaFoldDB" id="A0A1M4T2U9"/>
<accession>A0A1M4T2U9</accession>
<proteinExistence type="predicted"/>
<reference evidence="2" key="1">
    <citation type="submission" date="2016-11" db="EMBL/GenBank/DDBJ databases">
        <authorList>
            <person name="Varghese N."/>
            <person name="Submissions S."/>
        </authorList>
    </citation>
    <scope>NUCLEOTIDE SEQUENCE [LARGE SCALE GENOMIC DNA]</scope>
    <source>
        <strain evidence="2">DSM 12395</strain>
    </source>
</reference>
<keyword evidence="2" id="KW-1185">Reference proteome</keyword>
<name>A0A1M4T2U9_9FIRM</name>
<evidence type="ECO:0000313" key="1">
    <source>
        <dbReference type="EMBL" id="SHE38771.1"/>
    </source>
</evidence>
<dbReference type="Proteomes" id="UP000184148">
    <property type="component" value="Unassembled WGS sequence"/>
</dbReference>
<dbReference type="OrthoDB" id="1787468at2"/>